<dbReference type="AlphaFoldDB" id="A0A428ZUJ5"/>
<keyword evidence="3" id="KW-0813">Transport</keyword>
<keyword evidence="7 8" id="KW-0472">Membrane</keyword>
<evidence type="ECO:0000256" key="6">
    <source>
        <dbReference type="ARBA" id="ARBA00022989"/>
    </source>
</evidence>
<evidence type="ECO:0000256" key="7">
    <source>
        <dbReference type="ARBA" id="ARBA00023136"/>
    </source>
</evidence>
<dbReference type="GO" id="GO:0005886">
    <property type="term" value="C:plasma membrane"/>
    <property type="evidence" value="ECO:0007669"/>
    <property type="project" value="UniProtKB-SubCell"/>
</dbReference>
<keyword evidence="9" id="KW-0732">Signal</keyword>
<gene>
    <name evidence="10" type="ORF">DMH04_01580</name>
</gene>
<keyword evidence="4" id="KW-1003">Cell membrane</keyword>
<evidence type="ECO:0008006" key="12">
    <source>
        <dbReference type="Google" id="ProtNLM"/>
    </source>
</evidence>
<evidence type="ECO:0000313" key="10">
    <source>
        <dbReference type="EMBL" id="RSM91692.1"/>
    </source>
</evidence>
<dbReference type="EMBL" id="QHKI01000001">
    <property type="protein sequence ID" value="RSM91692.1"/>
    <property type="molecule type" value="Genomic_DNA"/>
</dbReference>
<dbReference type="Proteomes" id="UP000287547">
    <property type="component" value="Unassembled WGS sequence"/>
</dbReference>
<protein>
    <recommendedName>
        <fullName evidence="12">FecCD transport family protein</fullName>
    </recommendedName>
</protein>
<organism evidence="10 11">
    <name type="scientific">Kibdelosporangium aridum</name>
    <dbReference type="NCBI Taxonomy" id="2030"/>
    <lineage>
        <taxon>Bacteria</taxon>
        <taxon>Bacillati</taxon>
        <taxon>Actinomycetota</taxon>
        <taxon>Actinomycetes</taxon>
        <taxon>Pseudonocardiales</taxon>
        <taxon>Pseudonocardiaceae</taxon>
        <taxon>Kibdelosporangium</taxon>
    </lineage>
</organism>
<feature type="signal peptide" evidence="9">
    <location>
        <begin position="1"/>
        <end position="21"/>
    </location>
</feature>
<evidence type="ECO:0000256" key="2">
    <source>
        <dbReference type="ARBA" id="ARBA00007935"/>
    </source>
</evidence>
<comment type="subcellular location">
    <subcellularLocation>
        <location evidence="1">Cell membrane</location>
        <topology evidence="1">Multi-pass membrane protein</topology>
    </subcellularLocation>
</comment>
<reference evidence="10 11" key="1">
    <citation type="submission" date="2018-05" db="EMBL/GenBank/DDBJ databases">
        <title>Evolution of GPA BGCs.</title>
        <authorList>
            <person name="Waglechner N."/>
            <person name="Wright G.D."/>
        </authorList>
    </citation>
    <scope>NUCLEOTIDE SEQUENCE [LARGE SCALE GENOMIC DNA]</scope>
    <source>
        <strain evidence="10 11">A82846</strain>
    </source>
</reference>
<feature type="transmembrane region" description="Helical" evidence="8">
    <location>
        <begin position="37"/>
        <end position="57"/>
    </location>
</feature>
<dbReference type="GO" id="GO:0022857">
    <property type="term" value="F:transmembrane transporter activity"/>
    <property type="evidence" value="ECO:0007669"/>
    <property type="project" value="InterPro"/>
</dbReference>
<dbReference type="SUPFAM" id="SSF81345">
    <property type="entry name" value="ABC transporter involved in vitamin B12 uptake, BtuC"/>
    <property type="match status" value="1"/>
</dbReference>
<accession>A0A428ZUJ5</accession>
<comment type="similarity">
    <text evidence="2">Belongs to the binding-protein-dependent transport system permease family. FecCD subfamily.</text>
</comment>
<evidence type="ECO:0000256" key="9">
    <source>
        <dbReference type="SAM" id="SignalP"/>
    </source>
</evidence>
<proteinExistence type="inferred from homology"/>
<comment type="caution">
    <text evidence="10">The sequence shown here is derived from an EMBL/GenBank/DDBJ whole genome shotgun (WGS) entry which is preliminary data.</text>
</comment>
<evidence type="ECO:0000256" key="4">
    <source>
        <dbReference type="ARBA" id="ARBA00022475"/>
    </source>
</evidence>
<evidence type="ECO:0000256" key="8">
    <source>
        <dbReference type="SAM" id="Phobius"/>
    </source>
</evidence>
<dbReference type="Gene3D" id="1.10.3470.10">
    <property type="entry name" value="ABC transporter involved in vitamin B12 uptake, BtuC"/>
    <property type="match status" value="1"/>
</dbReference>
<sequence length="112" mass="11522">MYGHSLLIPLSGLIAATLVLAADAAAQLALPPSAGYGELPIGTVTALIGGPVFILLARRVTTGDADRGAAVSVAQPRKSRFAGALALGSSCSLRRSWRLLGHRRCRSAVRCA</sequence>
<feature type="chain" id="PRO_5019210960" description="FecCD transport family protein" evidence="9">
    <location>
        <begin position="22"/>
        <end position="112"/>
    </location>
</feature>
<dbReference type="Pfam" id="PF01032">
    <property type="entry name" value="FecCD"/>
    <property type="match status" value="1"/>
</dbReference>
<evidence type="ECO:0000256" key="5">
    <source>
        <dbReference type="ARBA" id="ARBA00022692"/>
    </source>
</evidence>
<dbReference type="OrthoDB" id="9782305at2"/>
<dbReference type="InterPro" id="IPR037294">
    <property type="entry name" value="ABC_BtuC-like"/>
</dbReference>
<evidence type="ECO:0000256" key="3">
    <source>
        <dbReference type="ARBA" id="ARBA00022448"/>
    </source>
</evidence>
<evidence type="ECO:0000256" key="1">
    <source>
        <dbReference type="ARBA" id="ARBA00004651"/>
    </source>
</evidence>
<keyword evidence="6 8" id="KW-1133">Transmembrane helix</keyword>
<dbReference type="InterPro" id="IPR000522">
    <property type="entry name" value="ABC_transptr_permease_BtuC"/>
</dbReference>
<keyword evidence="5 8" id="KW-0812">Transmembrane</keyword>
<evidence type="ECO:0000313" key="11">
    <source>
        <dbReference type="Proteomes" id="UP000287547"/>
    </source>
</evidence>
<name>A0A428ZUJ5_KIBAR</name>